<evidence type="ECO:0000256" key="1">
    <source>
        <dbReference type="SAM" id="SignalP"/>
    </source>
</evidence>
<dbReference type="Gene3D" id="3.20.20.370">
    <property type="entry name" value="Glycoside hydrolase/deacetylase"/>
    <property type="match status" value="1"/>
</dbReference>
<feature type="domain" description="NodB homology" evidence="2">
    <location>
        <begin position="88"/>
        <end position="271"/>
    </location>
</feature>
<dbReference type="PROSITE" id="PS51257">
    <property type="entry name" value="PROKAR_LIPOPROTEIN"/>
    <property type="match status" value="1"/>
</dbReference>
<dbReference type="SUPFAM" id="SSF88713">
    <property type="entry name" value="Glycoside hydrolase/deacetylase"/>
    <property type="match status" value="1"/>
</dbReference>
<dbReference type="PANTHER" id="PTHR10587:SF125">
    <property type="entry name" value="POLYSACCHARIDE DEACETYLASE YHEN-RELATED"/>
    <property type="match status" value="1"/>
</dbReference>
<dbReference type="EMBL" id="JAUSTT010000012">
    <property type="protein sequence ID" value="MDQ0176361.1"/>
    <property type="molecule type" value="Genomic_DNA"/>
</dbReference>
<keyword evidence="4" id="KW-1185">Reference proteome</keyword>
<dbReference type="InterPro" id="IPR002509">
    <property type="entry name" value="NODB_dom"/>
</dbReference>
<dbReference type="CDD" id="cd10917">
    <property type="entry name" value="CE4_NodB_like_6s_7s"/>
    <property type="match status" value="1"/>
</dbReference>
<evidence type="ECO:0000259" key="2">
    <source>
        <dbReference type="PROSITE" id="PS51677"/>
    </source>
</evidence>
<feature type="chain" id="PRO_5047296640" evidence="1">
    <location>
        <begin position="23"/>
        <end position="283"/>
    </location>
</feature>
<organism evidence="3 4">
    <name type="scientific">Bacillus chungangensis</name>
    <dbReference type="NCBI Taxonomy" id="587633"/>
    <lineage>
        <taxon>Bacteria</taxon>
        <taxon>Bacillati</taxon>
        <taxon>Bacillota</taxon>
        <taxon>Bacilli</taxon>
        <taxon>Bacillales</taxon>
        <taxon>Bacillaceae</taxon>
        <taxon>Bacillus</taxon>
    </lineage>
</organism>
<dbReference type="InterPro" id="IPR050248">
    <property type="entry name" value="Polysacc_deacetylase_ArnD"/>
</dbReference>
<accession>A0ABT9WSV1</accession>
<dbReference type="PANTHER" id="PTHR10587">
    <property type="entry name" value="GLYCOSYL TRANSFERASE-RELATED"/>
    <property type="match status" value="1"/>
</dbReference>
<proteinExistence type="predicted"/>
<gene>
    <name evidence="3" type="ORF">J2S08_002205</name>
</gene>
<name>A0ABT9WSV1_9BACI</name>
<evidence type="ECO:0000313" key="4">
    <source>
        <dbReference type="Proteomes" id="UP001223586"/>
    </source>
</evidence>
<comment type="caution">
    <text evidence="3">The sequence shown here is derived from an EMBL/GenBank/DDBJ whole genome shotgun (WGS) entry which is preliminary data.</text>
</comment>
<evidence type="ECO:0000313" key="3">
    <source>
        <dbReference type="EMBL" id="MDQ0176361.1"/>
    </source>
</evidence>
<reference evidence="3 4" key="1">
    <citation type="submission" date="2023-07" db="EMBL/GenBank/DDBJ databases">
        <title>Genomic Encyclopedia of Type Strains, Phase IV (KMG-IV): sequencing the most valuable type-strain genomes for metagenomic binning, comparative biology and taxonomic classification.</title>
        <authorList>
            <person name="Goeker M."/>
        </authorList>
    </citation>
    <scope>NUCLEOTIDE SEQUENCE [LARGE SCALE GENOMIC DNA]</scope>
    <source>
        <strain evidence="3 4">DSM 23837</strain>
    </source>
</reference>
<dbReference type="PROSITE" id="PS51677">
    <property type="entry name" value="NODB"/>
    <property type="match status" value="1"/>
</dbReference>
<sequence>MNITTRCRLLLFLSFMSIFLSACNNNATEPVKEENKLMTVTHNDNQQQHIEELEGGSELASRVQEPVSFWTLQREYPDIIAIRANNTQKMALTFDDGPSEKYTPQILDVLKKHHAKATFFMMGSRAGAYPDIVKRIHEEGHAIGNHSYWHPNLNEANIDRMKKEISDTENTIEQIVNMKPRIFRPPYGNLTREQVKALEQMNLSAIMWSVDSSDWQQLSAEQIQKNVLSNIHPGAVILFHDGGHWTQDLSGTVEALDIIIPKLQNDGIELVTIPELFQIEGQQ</sequence>
<feature type="signal peptide" evidence="1">
    <location>
        <begin position="1"/>
        <end position="22"/>
    </location>
</feature>
<keyword evidence="1" id="KW-0732">Signal</keyword>
<dbReference type="Proteomes" id="UP001223586">
    <property type="component" value="Unassembled WGS sequence"/>
</dbReference>
<dbReference type="Pfam" id="PF01522">
    <property type="entry name" value="Polysacc_deac_1"/>
    <property type="match status" value="1"/>
</dbReference>
<dbReference type="RefSeq" id="WP_307229454.1">
    <property type="nucleotide sequence ID" value="NZ_JAUSTT010000012.1"/>
</dbReference>
<protein>
    <submittedName>
        <fullName evidence="3">Polysaccharide deacetylase family sporulation protein PdaB</fullName>
    </submittedName>
</protein>
<dbReference type="InterPro" id="IPR011330">
    <property type="entry name" value="Glyco_hydro/deAcase_b/a-brl"/>
</dbReference>